<proteinExistence type="predicted"/>
<gene>
    <name evidence="1" type="ORF">U7154_000126</name>
</gene>
<dbReference type="Proteomes" id="UP001437386">
    <property type="component" value="Segment"/>
</dbReference>
<sequence length="97" mass="11276">MTLDEIRASMTQAGVTISVTRPSWNKKYLEFWLELTSRTHIITSFEVLFSKRNKCTVGELEVRVSEIPMCKCRDGDTIPYSFKLDEEDHCADDWVII</sequence>
<keyword evidence="2" id="KW-1185">Reference proteome</keyword>
<organism evidence="1 2">
    <name type="scientific">Enterobacter phage KKP_3711</name>
    <dbReference type="NCBI Taxonomy" id="3109398"/>
    <lineage>
        <taxon>Viruses</taxon>
        <taxon>Duplodnaviria</taxon>
        <taxon>Heunggongvirae</taxon>
        <taxon>Uroviricota</taxon>
        <taxon>Caudoviricetes</taxon>
        <taxon>Demerecviridae</taxon>
        <taxon>Markadamsvirinae</taxon>
    </lineage>
</organism>
<dbReference type="EMBL" id="PP579741">
    <property type="protein sequence ID" value="XAG95893.1"/>
    <property type="molecule type" value="Genomic_DNA"/>
</dbReference>
<reference evidence="1 2" key="1">
    <citation type="submission" date="2024-04" db="EMBL/GenBank/DDBJ databases">
        <authorList>
            <person name="Wojcicki M."/>
            <person name="Srednicka P."/>
            <person name="Shymialevich D."/>
            <person name="Sokolowska B."/>
        </authorList>
    </citation>
    <scope>NUCLEOTIDE SEQUENCE [LARGE SCALE GENOMIC DNA]</scope>
</reference>
<name>A0AAX4Q5J7_9CAUD</name>
<protein>
    <submittedName>
        <fullName evidence="1">Uncharacterized protein</fullName>
    </submittedName>
</protein>
<evidence type="ECO:0000313" key="2">
    <source>
        <dbReference type="Proteomes" id="UP001437386"/>
    </source>
</evidence>
<accession>A0AAX4Q5J7</accession>
<evidence type="ECO:0000313" key="1">
    <source>
        <dbReference type="EMBL" id="XAG95893.1"/>
    </source>
</evidence>